<dbReference type="AlphaFoldDB" id="A0A412QDC3"/>
<gene>
    <name evidence="1" type="ORF">DWX04_17500</name>
</gene>
<organism evidence="1 2">
    <name type="scientific">Phocaeicola vulgatus</name>
    <name type="common">Bacteroides vulgatus</name>
    <dbReference type="NCBI Taxonomy" id="821"/>
    <lineage>
        <taxon>Bacteria</taxon>
        <taxon>Pseudomonadati</taxon>
        <taxon>Bacteroidota</taxon>
        <taxon>Bacteroidia</taxon>
        <taxon>Bacteroidales</taxon>
        <taxon>Bacteroidaceae</taxon>
        <taxon>Phocaeicola</taxon>
    </lineage>
</organism>
<sequence>MNIMIYNREKSLKSVTKEGQRSIRIDRLGNMSVTTALVYEMQLTEGDTVSLANDEDDPKKWYLCKTADGFPVRLDRVPRRNNKPRSEGEVCYGAKFNSRWLGRKILDCAGVEGPATFMISPRTIELDGNVYYRIITVNPIIRENRVYTRKPKMAEVEF</sequence>
<evidence type="ECO:0000313" key="2">
    <source>
        <dbReference type="Proteomes" id="UP000283833"/>
    </source>
</evidence>
<name>A0A412QDC3_PHOVU</name>
<protein>
    <submittedName>
        <fullName evidence="1">Uncharacterized protein</fullName>
    </submittedName>
</protein>
<dbReference type="EMBL" id="QRXI01000027">
    <property type="protein sequence ID" value="RGT88935.1"/>
    <property type="molecule type" value="Genomic_DNA"/>
</dbReference>
<reference evidence="1 2" key="1">
    <citation type="submission" date="2018-08" db="EMBL/GenBank/DDBJ databases">
        <title>A genome reference for cultivated species of the human gut microbiota.</title>
        <authorList>
            <person name="Zou Y."/>
            <person name="Xue W."/>
            <person name="Luo G."/>
        </authorList>
    </citation>
    <scope>NUCLEOTIDE SEQUENCE [LARGE SCALE GENOMIC DNA]</scope>
    <source>
        <strain evidence="1 2">AF18-14</strain>
    </source>
</reference>
<comment type="caution">
    <text evidence="1">The sequence shown here is derived from an EMBL/GenBank/DDBJ whole genome shotgun (WGS) entry which is preliminary data.</text>
</comment>
<dbReference type="Proteomes" id="UP000283833">
    <property type="component" value="Unassembled WGS sequence"/>
</dbReference>
<evidence type="ECO:0000313" key="1">
    <source>
        <dbReference type="EMBL" id="RGT88935.1"/>
    </source>
</evidence>
<proteinExistence type="predicted"/>
<accession>A0A412QDC3</accession>